<reference evidence="3" key="1">
    <citation type="submission" date="2014-09" db="EMBL/GenBank/DDBJ databases">
        <authorList>
            <person name="Magalhaes I.L.F."/>
            <person name="Oliveira U."/>
            <person name="Santos F.R."/>
            <person name="Vidigal T.H.D.A."/>
            <person name="Brescovit A.D."/>
            <person name="Santos A.J."/>
        </authorList>
    </citation>
    <scope>NUCLEOTIDE SEQUENCE</scope>
    <source>
        <tissue evidence="3">Shoot tissue taken approximately 20 cm above the soil surface</tissue>
    </source>
</reference>
<feature type="signal peptide" evidence="2">
    <location>
        <begin position="1"/>
        <end position="25"/>
    </location>
</feature>
<evidence type="ECO:0000313" key="3">
    <source>
        <dbReference type="EMBL" id="JAD84554.1"/>
    </source>
</evidence>
<evidence type="ECO:0000256" key="2">
    <source>
        <dbReference type="SAM" id="SignalP"/>
    </source>
</evidence>
<sequence length="106" mass="11427">MGMGSWRLRLHLSLISSSNWARAYPEPNPRVRVMGPDIAVGTSAHLRHLCVSSPPRPHLCWPSRRRGLSPATPASHGGGGAPPRAATVGVWVLASWWSSSSSWLSP</sequence>
<reference evidence="3" key="2">
    <citation type="journal article" date="2015" name="Data Brief">
        <title>Shoot transcriptome of the giant reed, Arundo donax.</title>
        <authorList>
            <person name="Barrero R.A."/>
            <person name="Guerrero F.D."/>
            <person name="Moolhuijzen P."/>
            <person name="Goolsby J.A."/>
            <person name="Tidwell J."/>
            <person name="Bellgard S.E."/>
            <person name="Bellgard M.I."/>
        </authorList>
    </citation>
    <scope>NUCLEOTIDE SEQUENCE</scope>
    <source>
        <tissue evidence="3">Shoot tissue taken approximately 20 cm above the soil surface</tissue>
    </source>
</reference>
<proteinExistence type="predicted"/>
<protein>
    <recommendedName>
        <fullName evidence="4">Secreted protein</fullName>
    </recommendedName>
</protein>
<feature type="chain" id="PRO_5002063718" description="Secreted protein" evidence="2">
    <location>
        <begin position="26"/>
        <end position="106"/>
    </location>
</feature>
<evidence type="ECO:0000256" key="1">
    <source>
        <dbReference type="SAM" id="MobiDB-lite"/>
    </source>
</evidence>
<accession>A0A0A9D7H5</accession>
<evidence type="ECO:0008006" key="4">
    <source>
        <dbReference type="Google" id="ProtNLM"/>
    </source>
</evidence>
<dbReference type="AlphaFoldDB" id="A0A0A9D7H5"/>
<feature type="region of interest" description="Disordered" evidence="1">
    <location>
        <begin position="63"/>
        <end position="83"/>
    </location>
</feature>
<organism evidence="3">
    <name type="scientific">Arundo donax</name>
    <name type="common">Giant reed</name>
    <name type="synonym">Donax arundinaceus</name>
    <dbReference type="NCBI Taxonomy" id="35708"/>
    <lineage>
        <taxon>Eukaryota</taxon>
        <taxon>Viridiplantae</taxon>
        <taxon>Streptophyta</taxon>
        <taxon>Embryophyta</taxon>
        <taxon>Tracheophyta</taxon>
        <taxon>Spermatophyta</taxon>
        <taxon>Magnoliopsida</taxon>
        <taxon>Liliopsida</taxon>
        <taxon>Poales</taxon>
        <taxon>Poaceae</taxon>
        <taxon>PACMAD clade</taxon>
        <taxon>Arundinoideae</taxon>
        <taxon>Arundineae</taxon>
        <taxon>Arundo</taxon>
    </lineage>
</organism>
<name>A0A0A9D7H5_ARUDO</name>
<dbReference type="EMBL" id="GBRH01213341">
    <property type="protein sequence ID" value="JAD84554.1"/>
    <property type="molecule type" value="Transcribed_RNA"/>
</dbReference>
<keyword evidence="2" id="KW-0732">Signal</keyword>